<keyword evidence="1" id="KW-0808">Transferase</keyword>
<organism evidence="3 4">
    <name type="scientific">Pseudohongiella acticola</name>
    <dbReference type="NCBI Taxonomy" id="1524254"/>
    <lineage>
        <taxon>Bacteria</taxon>
        <taxon>Pseudomonadati</taxon>
        <taxon>Pseudomonadota</taxon>
        <taxon>Gammaproteobacteria</taxon>
        <taxon>Pseudomonadales</taxon>
        <taxon>Pseudohongiellaceae</taxon>
        <taxon>Pseudohongiella</taxon>
    </lineage>
</organism>
<dbReference type="InterPro" id="IPR027417">
    <property type="entry name" value="P-loop_NTPase"/>
</dbReference>
<dbReference type="GO" id="GO:0008476">
    <property type="term" value="F:protein-tyrosine sulfotransferase activity"/>
    <property type="evidence" value="ECO:0007669"/>
    <property type="project" value="InterPro"/>
</dbReference>
<dbReference type="Gene3D" id="3.40.50.300">
    <property type="entry name" value="P-loop containing nucleotide triphosphate hydrolases"/>
    <property type="match status" value="1"/>
</dbReference>
<evidence type="ECO:0000256" key="1">
    <source>
        <dbReference type="ARBA" id="ARBA00022679"/>
    </source>
</evidence>
<sequence length="600" mass="67599">MQQHVTKASEALTAPESIVRLRIEVARNPGDLDASLMLGSVLYQAGDYAESASVFESLLRHHPDHPQALLLLARTVARSERPMDALPILARAQHVDPANVLVWQVAAALASGGRRWLELLRIAQGWTQAHPDAHEAWQALSRAHFEESRFSDAIAAYQPVLTLKPDDPSCLTGAARLAIAAQDYSQARDRLTRAQQIAPNDAELLYTLCRLHHLTGELELAEQFCRRAIAARPGFATAYVELGALCEGRLSDAEISAIDTLFRDTRVHPEYRVMLGFTLGTALDQRNDFERAFSAWEEGNSINQGISEQEGFVYQPQLIESELALLPEIFKDLALEEKQEQEQDLEPNKLEAAPLRPIFVVGMPRSGTTLIESILASHSQVHGAGELPTLYDIHEELMAVARHQGVDAARTLIRSHAKLWRRRYLDALPMVDNKTHVVDKQPLNFRSIGLIRLMFPESPIIYLQRQAMDVGFSIYRHKFSKSWPCAHRLNDIGHYYRIHEHIVSHWLHHQQASVHVVDYAELVRDPGPRIRELLSFSKLDFENACLSPHKTRRPVATFSAVQVQNPVTTAYSDRFAHYTDWLSPLQQALKNENGDGVNTF</sequence>
<feature type="repeat" description="TPR" evidence="2">
    <location>
        <begin position="134"/>
        <end position="167"/>
    </location>
</feature>
<proteinExistence type="predicted"/>
<reference evidence="4" key="1">
    <citation type="submission" date="2016-07" db="EMBL/GenBank/DDBJ databases">
        <authorList>
            <person name="Florea S."/>
            <person name="Webb J.S."/>
            <person name="Jaromczyk J."/>
            <person name="Schardl C.L."/>
        </authorList>
    </citation>
    <scope>NUCLEOTIDE SEQUENCE [LARGE SCALE GENOMIC DNA]</scope>
    <source>
        <strain evidence="4">KCTC 42131</strain>
    </source>
</reference>
<dbReference type="EMBL" id="MASR01000001">
    <property type="protein sequence ID" value="OFE11777.1"/>
    <property type="molecule type" value="Genomic_DNA"/>
</dbReference>
<dbReference type="SUPFAM" id="SSF52540">
    <property type="entry name" value="P-loop containing nucleoside triphosphate hydrolases"/>
    <property type="match status" value="1"/>
</dbReference>
<dbReference type="SUPFAM" id="SSF48452">
    <property type="entry name" value="TPR-like"/>
    <property type="match status" value="1"/>
</dbReference>
<dbReference type="InterPro" id="IPR011990">
    <property type="entry name" value="TPR-like_helical_dom_sf"/>
</dbReference>
<dbReference type="AlphaFoldDB" id="A0A1E8CHP5"/>
<name>A0A1E8CHP5_9GAMM</name>
<feature type="repeat" description="TPR" evidence="2">
    <location>
        <begin position="32"/>
        <end position="65"/>
    </location>
</feature>
<evidence type="ECO:0000256" key="2">
    <source>
        <dbReference type="PROSITE-ProRule" id="PRU00339"/>
    </source>
</evidence>
<dbReference type="InterPro" id="IPR019734">
    <property type="entry name" value="TPR_rpt"/>
</dbReference>
<dbReference type="InterPro" id="IPR026634">
    <property type="entry name" value="TPST-like"/>
</dbReference>
<dbReference type="PANTHER" id="PTHR12788:SF10">
    <property type="entry name" value="PROTEIN-TYROSINE SULFOTRANSFERASE"/>
    <property type="match status" value="1"/>
</dbReference>
<evidence type="ECO:0000313" key="4">
    <source>
        <dbReference type="Proteomes" id="UP000175669"/>
    </source>
</evidence>
<dbReference type="RefSeq" id="WP_070115403.1">
    <property type="nucleotide sequence ID" value="NZ_MASR01000001.1"/>
</dbReference>
<dbReference type="Pfam" id="PF14559">
    <property type="entry name" value="TPR_19"/>
    <property type="match status" value="1"/>
</dbReference>
<dbReference type="STRING" id="1524254.PHACT_00250"/>
<dbReference type="Proteomes" id="UP000175669">
    <property type="component" value="Unassembled WGS sequence"/>
</dbReference>
<dbReference type="Pfam" id="PF13432">
    <property type="entry name" value="TPR_16"/>
    <property type="match status" value="2"/>
</dbReference>
<comment type="caution">
    <text evidence="3">The sequence shown here is derived from an EMBL/GenBank/DDBJ whole genome shotgun (WGS) entry which is preliminary data.</text>
</comment>
<gene>
    <name evidence="3" type="ORF">PHACT_00250</name>
</gene>
<keyword evidence="2" id="KW-0802">TPR repeat</keyword>
<protein>
    <submittedName>
        <fullName evidence="3">Uncharacterized protein</fullName>
    </submittedName>
</protein>
<dbReference type="Gene3D" id="1.25.40.10">
    <property type="entry name" value="Tetratricopeptide repeat domain"/>
    <property type="match status" value="1"/>
</dbReference>
<dbReference type="SMART" id="SM00028">
    <property type="entry name" value="TPR"/>
    <property type="match status" value="5"/>
</dbReference>
<dbReference type="PROSITE" id="PS50005">
    <property type="entry name" value="TPR"/>
    <property type="match status" value="2"/>
</dbReference>
<dbReference type="OrthoDB" id="9766687at2"/>
<dbReference type="PANTHER" id="PTHR12788">
    <property type="entry name" value="PROTEIN-TYROSINE SULFOTRANSFERASE 2"/>
    <property type="match status" value="1"/>
</dbReference>
<dbReference type="Pfam" id="PF13469">
    <property type="entry name" value="Sulfotransfer_3"/>
    <property type="match status" value="1"/>
</dbReference>
<accession>A0A1E8CHP5</accession>
<keyword evidence="4" id="KW-1185">Reference proteome</keyword>
<evidence type="ECO:0000313" key="3">
    <source>
        <dbReference type="EMBL" id="OFE11777.1"/>
    </source>
</evidence>